<dbReference type="AlphaFoldDB" id="A0A0G4H4A4"/>
<feature type="compositionally biased region" description="Acidic residues" evidence="1">
    <location>
        <begin position="229"/>
        <end position="255"/>
    </location>
</feature>
<dbReference type="InterPro" id="IPR036047">
    <property type="entry name" value="F-box-like_dom_sf"/>
</dbReference>
<feature type="region of interest" description="Disordered" evidence="1">
    <location>
        <begin position="224"/>
        <end position="269"/>
    </location>
</feature>
<dbReference type="Proteomes" id="UP000041254">
    <property type="component" value="Unassembled WGS sequence"/>
</dbReference>
<proteinExistence type="predicted"/>
<dbReference type="VEuPathDB" id="CryptoDB:Vbra_23045"/>
<feature type="region of interest" description="Disordered" evidence="1">
    <location>
        <begin position="591"/>
        <end position="611"/>
    </location>
</feature>
<dbReference type="Pfam" id="PF00646">
    <property type="entry name" value="F-box"/>
    <property type="match status" value="1"/>
</dbReference>
<dbReference type="InParanoid" id="A0A0G4H4A4"/>
<evidence type="ECO:0000313" key="3">
    <source>
        <dbReference type="EMBL" id="CEM38451.1"/>
    </source>
</evidence>
<dbReference type="InterPro" id="IPR001810">
    <property type="entry name" value="F-box_dom"/>
</dbReference>
<feature type="compositionally biased region" description="Basic and acidic residues" evidence="1">
    <location>
        <begin position="8"/>
        <end position="17"/>
    </location>
</feature>
<organism evidence="3 4">
    <name type="scientific">Vitrella brassicaformis (strain CCMP3155)</name>
    <dbReference type="NCBI Taxonomy" id="1169540"/>
    <lineage>
        <taxon>Eukaryota</taxon>
        <taxon>Sar</taxon>
        <taxon>Alveolata</taxon>
        <taxon>Colpodellida</taxon>
        <taxon>Vitrellaceae</taxon>
        <taxon>Vitrella</taxon>
    </lineage>
</organism>
<dbReference type="PROSITE" id="PS50181">
    <property type="entry name" value="FBOX"/>
    <property type="match status" value="1"/>
</dbReference>
<name>A0A0G4H4A4_VITBC</name>
<dbReference type="SUPFAM" id="SSF81383">
    <property type="entry name" value="F-box domain"/>
    <property type="match status" value="1"/>
</dbReference>
<dbReference type="Gene3D" id="3.80.10.10">
    <property type="entry name" value="Ribonuclease Inhibitor"/>
    <property type="match status" value="1"/>
</dbReference>
<reference evidence="3 4" key="1">
    <citation type="submission" date="2014-11" db="EMBL/GenBank/DDBJ databases">
        <authorList>
            <person name="Zhu J."/>
            <person name="Qi W."/>
            <person name="Song R."/>
        </authorList>
    </citation>
    <scope>NUCLEOTIDE SEQUENCE [LARGE SCALE GENOMIC DNA]</scope>
</reference>
<feature type="region of interest" description="Disordered" evidence="1">
    <location>
        <begin position="1"/>
        <end position="45"/>
    </location>
</feature>
<dbReference type="EMBL" id="CDMY01000984">
    <property type="protein sequence ID" value="CEM38451.1"/>
    <property type="molecule type" value="Genomic_DNA"/>
</dbReference>
<evidence type="ECO:0000259" key="2">
    <source>
        <dbReference type="PROSITE" id="PS50181"/>
    </source>
</evidence>
<gene>
    <name evidence="3" type="ORF">Vbra_23045</name>
</gene>
<dbReference type="PhylomeDB" id="A0A0G4H4A4"/>
<sequence length="775" mass="84716">MPGGADENAGKRPRVDTYDSSPAAAAAAGGGGCSTGVAVDGGQPSDQQMRPVIDWADKANVCRLVPLLKKIKSLEVQTAAVLLKVRPNVTPTLADKVPGLSNKLQTLDQSVMWRHDMLRGLIKTLDSVGVAKPPLPRPIANKTLPPDAKISQLGRPCLDGLPPDVAHIVLAFLPTKDAAPLSRVNQAMKQVVTDDTRGVYRHLVIGVDDWQWWHRNTRRNARRRGEDLGVSDDDSNEEDGDDEEDEEEEGEDDSAGEGAAGGADLRRQREDETLHNLKQKLGRLRTVHIGTYWKGLSFPLKCIEASRDTITSMKLCETFSYHYSVPTSPPTVAFSQLEDLYVKSWPDHRGFRGWQFPSLLRLKMPNWLERNVKDILDHAPKLKSLSIGYLSVISLDDFASLIQGCPHLIDIKWVQMDRIEMDGSHEFALKLGKLKRALDPIWSKDSLKDVEKRIGLEFSGRIFVPFTHELLHSRDPDAMSLPAFLDWAASVKCTIDWKASRMDIDCSRDLVISPPAPTGPIAKMIKIMCSTAHDVFLWCGGKPLDQSWAGLLVFTKATCLMMVDLSSSRALSSVPQWMAAKSDTTGGNRHLPNITTLDLDTGDDGRGRRRLPDDATGLDGLGALLGTFDRLTKLSLGCLSNLGVAAFCLSQLPPTAKLKSVHVTASAWASGSSEAQAVPECTRYPHIASLTVKVHDGHTTDKVVSGVALAFAVRPATLSLGGYVEPGSPSVVEQCIDQAERDHYALLADDSEAIGDDEEGLNRRISLELVRLQSA</sequence>
<protein>
    <recommendedName>
        <fullName evidence="2">F-box domain-containing protein</fullName>
    </recommendedName>
</protein>
<evidence type="ECO:0000313" key="4">
    <source>
        <dbReference type="Proteomes" id="UP000041254"/>
    </source>
</evidence>
<dbReference type="InterPro" id="IPR032675">
    <property type="entry name" value="LRR_dom_sf"/>
</dbReference>
<dbReference type="SMART" id="SM00256">
    <property type="entry name" value="FBOX"/>
    <property type="match status" value="1"/>
</dbReference>
<feature type="domain" description="F-box" evidence="2">
    <location>
        <begin position="155"/>
        <end position="203"/>
    </location>
</feature>
<evidence type="ECO:0000256" key="1">
    <source>
        <dbReference type="SAM" id="MobiDB-lite"/>
    </source>
</evidence>
<keyword evidence="4" id="KW-1185">Reference proteome</keyword>
<accession>A0A0G4H4A4</accession>